<keyword evidence="1" id="KW-0812">Transmembrane</keyword>
<organism evidence="2 3">
    <name type="scientific">Oryzias latipes</name>
    <name type="common">Japanese rice fish</name>
    <name type="synonym">Japanese killifish</name>
    <dbReference type="NCBI Taxonomy" id="8090"/>
    <lineage>
        <taxon>Eukaryota</taxon>
        <taxon>Metazoa</taxon>
        <taxon>Chordata</taxon>
        <taxon>Craniata</taxon>
        <taxon>Vertebrata</taxon>
        <taxon>Euteleostomi</taxon>
        <taxon>Actinopterygii</taxon>
        <taxon>Neopterygii</taxon>
        <taxon>Teleostei</taxon>
        <taxon>Neoteleostei</taxon>
        <taxon>Acanthomorphata</taxon>
        <taxon>Ovalentaria</taxon>
        <taxon>Atherinomorphae</taxon>
        <taxon>Beloniformes</taxon>
        <taxon>Adrianichthyidae</taxon>
        <taxon>Oryziinae</taxon>
        <taxon>Oryzias</taxon>
    </lineage>
</organism>
<reference evidence="2" key="4">
    <citation type="submission" date="2025-09" db="UniProtKB">
        <authorList>
            <consortium name="Ensembl"/>
        </authorList>
    </citation>
    <scope>IDENTIFICATION</scope>
    <source>
        <strain evidence="2">HSOK</strain>
    </source>
</reference>
<protein>
    <submittedName>
        <fullName evidence="2">Uncharacterized protein</fullName>
    </submittedName>
</protein>
<dbReference type="Ensembl" id="ENSORLT00015010285.1">
    <property type="protein sequence ID" value="ENSORLP00015002840.1"/>
    <property type="gene ID" value="ENSORLG00015003547.1"/>
</dbReference>
<evidence type="ECO:0000313" key="3">
    <source>
        <dbReference type="Proteomes" id="UP000265200"/>
    </source>
</evidence>
<dbReference type="AlphaFoldDB" id="A0A3P9H4V3"/>
<reference evidence="2" key="3">
    <citation type="submission" date="2025-08" db="UniProtKB">
        <authorList>
            <consortium name="Ensembl"/>
        </authorList>
    </citation>
    <scope>IDENTIFICATION</scope>
    <source>
        <strain evidence="2">HSOK</strain>
    </source>
</reference>
<name>A0A3P9H4V3_ORYLA</name>
<dbReference type="Proteomes" id="UP000265200">
    <property type="component" value="Chromosome 10"/>
</dbReference>
<keyword evidence="1" id="KW-0472">Membrane</keyword>
<accession>A0A3P9H4V3</accession>
<sequence>TTLPNITGATKMASNIGAIKPTSLLFACIHVKERVLVLMFLLRACYTVSCLLTGRKTFSVHFLTNISPSGYLHHVLEGRFSPFPINMGSNCLRISICPCAKRRVYEVFQALKTKSKRCCSFIVLQFYFDTRNYFVLYCLLIQFCSAFIHLQKVKKNRSIKNQS</sequence>
<reference key="1">
    <citation type="journal article" date="2007" name="Nature">
        <title>The medaka draft genome and insights into vertebrate genome evolution.</title>
        <authorList>
            <person name="Kasahara M."/>
            <person name="Naruse K."/>
            <person name="Sasaki S."/>
            <person name="Nakatani Y."/>
            <person name="Qu W."/>
            <person name="Ahsan B."/>
            <person name="Yamada T."/>
            <person name="Nagayasu Y."/>
            <person name="Doi K."/>
            <person name="Kasai Y."/>
            <person name="Jindo T."/>
            <person name="Kobayashi D."/>
            <person name="Shimada A."/>
            <person name="Toyoda A."/>
            <person name="Kuroki Y."/>
            <person name="Fujiyama A."/>
            <person name="Sasaki T."/>
            <person name="Shimizu A."/>
            <person name="Asakawa S."/>
            <person name="Shimizu N."/>
            <person name="Hashimoto S."/>
            <person name="Yang J."/>
            <person name="Lee Y."/>
            <person name="Matsushima K."/>
            <person name="Sugano S."/>
            <person name="Sakaizumi M."/>
            <person name="Narita T."/>
            <person name="Ohishi K."/>
            <person name="Haga S."/>
            <person name="Ohta F."/>
            <person name="Nomoto H."/>
            <person name="Nogata K."/>
            <person name="Morishita T."/>
            <person name="Endo T."/>
            <person name="Shin-I T."/>
            <person name="Takeda H."/>
            <person name="Morishita S."/>
            <person name="Kohara Y."/>
        </authorList>
    </citation>
    <scope>NUCLEOTIDE SEQUENCE [LARGE SCALE GENOMIC DNA]</scope>
    <source>
        <strain>Hd-rR</strain>
    </source>
</reference>
<proteinExistence type="predicted"/>
<feature type="transmembrane region" description="Helical" evidence="1">
    <location>
        <begin position="133"/>
        <end position="150"/>
    </location>
</feature>
<reference evidence="2 3" key="2">
    <citation type="submission" date="2017-04" db="EMBL/GenBank/DDBJ databases">
        <title>CpG methylation of centromeres and impact of large insertions on vertebrate speciation.</title>
        <authorList>
            <person name="Ichikawa K."/>
            <person name="Yoshimura J."/>
            <person name="Morishita S."/>
        </authorList>
    </citation>
    <scope>NUCLEOTIDE SEQUENCE</scope>
    <source>
        <strain evidence="2 3">HSOK</strain>
    </source>
</reference>
<evidence type="ECO:0000313" key="2">
    <source>
        <dbReference type="Ensembl" id="ENSORLP00015002840.1"/>
    </source>
</evidence>
<evidence type="ECO:0000256" key="1">
    <source>
        <dbReference type="SAM" id="Phobius"/>
    </source>
</evidence>
<keyword evidence="1" id="KW-1133">Transmembrane helix</keyword>